<sequence>MEQHLSRIEYVTTGGIAVTRREYKVDKSEYDKCRTRLDDNLGMMIYSDYEYPNRYTQWSIAFTDPILCITAVDRKIEISACNPRGNILIQPLSDWLSCQRWLEKIIISNDYIHLYIVKSCEDFIEENRVRQPSVFSAIRSLVELFYSKECNYLGLYGSFGYDLAFQFEPIEKRQVRSEKQRDLVLYLPDNILVKNSAADFITKYEYDFTVNGICSRLHNGVEYPQTAQEFSSRPLPSSPELGSYADTVRQAYQHFKRGDLFEVVPGHTFYAELKRRPSAIAEDLRRINPAPYGFFLNLGQAEHLVGASPEMFVRVTGRRVETCPISGTIARGQDAITDADQIRTLLNSAKDVSELTMCSDVDRNDKSRVCEPGSVKVIGRRQIEIYSRLIHTVDHIEGCLETRFDALDAFLSHAWAVTVTGAPKRRAMQFIEDHEKTPRRWYGGAVGMIYFNGNLDTGLTLRTIRIEHQIAEIRVGATLLSDSIPEDEEAETHLKASALLRALDGSPHIGQNDEVDRNDFVASGLRVLLIDHDDSFVHTLAGYFRQCGAEVTTIRAPITPVQLSRYAVDLVVLSPGPARPADYKMSAVITEARRSGTPIFGVCLGLQGIVEAFGGKLIEMDVPVHGKPSNIHLTKGGMFSDLDQRIEAGRYHSLAADPNELPPALAVVATTSDNVIMAIEHVTEPVIAVQFHPESIMTLKNNCGLQIIKNVISIASTYKSDHSAYLEDKNQRFSARNRGSGLIMTDQKYT</sequence>
<dbReference type="SUPFAM" id="SSF56322">
    <property type="entry name" value="ADC synthase"/>
    <property type="match status" value="1"/>
</dbReference>
<evidence type="ECO:0000256" key="1">
    <source>
        <dbReference type="ARBA" id="ARBA00022962"/>
    </source>
</evidence>
<comment type="catalytic activity">
    <reaction evidence="3">
        <text>chorismate + L-glutamine = anthranilate + pyruvate + L-glutamate + H(+)</text>
        <dbReference type="Rhea" id="RHEA:21732"/>
        <dbReference type="ChEBI" id="CHEBI:15361"/>
        <dbReference type="ChEBI" id="CHEBI:15378"/>
        <dbReference type="ChEBI" id="CHEBI:16567"/>
        <dbReference type="ChEBI" id="CHEBI:29748"/>
        <dbReference type="ChEBI" id="CHEBI:29985"/>
        <dbReference type="ChEBI" id="CHEBI:58359"/>
        <dbReference type="EC" id="4.1.3.27"/>
    </reaction>
</comment>
<evidence type="ECO:0000256" key="2">
    <source>
        <dbReference type="NCBIfam" id="TIGR01815"/>
    </source>
</evidence>
<dbReference type="EC" id="4.1.3.27" evidence="2 3"/>
<dbReference type="InterPro" id="IPR017926">
    <property type="entry name" value="GATASE"/>
</dbReference>
<dbReference type="InterPro" id="IPR019999">
    <property type="entry name" value="Anth_synth_I-like"/>
</dbReference>
<evidence type="ECO:0000259" key="6">
    <source>
        <dbReference type="Pfam" id="PF04715"/>
    </source>
</evidence>
<dbReference type="SUPFAM" id="SSF52317">
    <property type="entry name" value="Class I glutamine amidotransferase-like"/>
    <property type="match status" value="1"/>
</dbReference>
<dbReference type="Pfam" id="PF00425">
    <property type="entry name" value="Chorismate_bind"/>
    <property type="match status" value="1"/>
</dbReference>
<dbReference type="InterPro" id="IPR005801">
    <property type="entry name" value="ADC_synthase"/>
</dbReference>
<dbReference type="GO" id="GO:0004049">
    <property type="term" value="F:anthranilate synthase activity"/>
    <property type="evidence" value="ECO:0007669"/>
    <property type="project" value="UniProtKB-UniRule"/>
</dbReference>
<dbReference type="UniPathway" id="UPA00035">
    <property type="reaction ID" value="UER00040"/>
</dbReference>
<feature type="domain" description="Glutamine amidotransferase" evidence="4">
    <location>
        <begin position="528"/>
        <end position="701"/>
    </location>
</feature>
<dbReference type="PIRSF" id="PIRSF036934">
    <property type="entry name" value="TrpE-G"/>
    <property type="match status" value="1"/>
</dbReference>
<dbReference type="PANTHER" id="PTHR11236:SF9">
    <property type="entry name" value="ANTHRANILATE SYNTHASE COMPONENT 1"/>
    <property type="match status" value="1"/>
</dbReference>
<keyword evidence="7" id="KW-0614">Plasmid</keyword>
<keyword evidence="3" id="KW-0456">Lyase</keyword>
<dbReference type="NCBIfam" id="TIGR00566">
    <property type="entry name" value="trpG_papA"/>
    <property type="match status" value="1"/>
</dbReference>
<dbReference type="KEGG" id="mind:mvi_61040"/>
<gene>
    <name evidence="7" type="ORF">mvi_61040</name>
</gene>
<dbReference type="CDD" id="cd01743">
    <property type="entry name" value="GATase1_Anthranilate_Synthase"/>
    <property type="match status" value="1"/>
</dbReference>
<dbReference type="InterPro" id="IPR029062">
    <property type="entry name" value="Class_I_gatase-like"/>
</dbReference>
<dbReference type="PRINTS" id="PR00096">
    <property type="entry name" value="GATASE"/>
</dbReference>
<dbReference type="Proteomes" id="UP000663508">
    <property type="component" value="Plasmid pVL1_1"/>
</dbReference>
<dbReference type="EMBL" id="AP024146">
    <property type="protein sequence ID" value="BCM87643.1"/>
    <property type="molecule type" value="Genomic_DNA"/>
</dbReference>
<dbReference type="InterPro" id="IPR006221">
    <property type="entry name" value="TrpG/PapA_dom"/>
</dbReference>
<reference evidence="7" key="1">
    <citation type="submission" date="2020-11" db="EMBL/GenBank/DDBJ databases">
        <title>Complete genome sequence of a novel pathogenic Methylobacterium strain isolated from rice in Vietnam.</title>
        <authorList>
            <person name="Lai K."/>
            <person name="Okazaki S."/>
            <person name="Higashi K."/>
            <person name="Mori H."/>
            <person name="Toyoda A."/>
            <person name="Kurokawa K."/>
        </authorList>
    </citation>
    <scope>NUCLEOTIDE SEQUENCE</scope>
    <source>
        <strain evidence="7">VL1</strain>
        <plasmid evidence="7">pVL1_1</plasmid>
    </source>
</reference>
<dbReference type="InterPro" id="IPR010112">
    <property type="entry name" value="TrpE-G_bact"/>
</dbReference>
<keyword evidence="3" id="KW-0057">Aromatic amino acid biosynthesis</keyword>
<organism evidence="7 8">
    <name type="scientific">Methylobacterium indicum</name>
    <dbReference type="NCBI Taxonomy" id="1775910"/>
    <lineage>
        <taxon>Bacteria</taxon>
        <taxon>Pseudomonadati</taxon>
        <taxon>Pseudomonadota</taxon>
        <taxon>Alphaproteobacteria</taxon>
        <taxon>Hyphomicrobiales</taxon>
        <taxon>Methylobacteriaceae</taxon>
        <taxon>Methylobacterium</taxon>
    </lineage>
</organism>
<keyword evidence="3" id="KW-0822">Tryptophan biosynthesis</keyword>
<name>A0A8H8X0M4_9HYPH</name>
<dbReference type="RefSeq" id="WP_207183700.1">
    <property type="nucleotide sequence ID" value="NZ_AP024146.1"/>
</dbReference>
<evidence type="ECO:0000313" key="7">
    <source>
        <dbReference type="EMBL" id="BCM87643.1"/>
    </source>
</evidence>
<geneLocation type="plasmid" evidence="7 8">
    <name>pVL1_1</name>
</geneLocation>
<dbReference type="Pfam" id="PF04715">
    <property type="entry name" value="Anth_synt_I_N"/>
    <property type="match status" value="1"/>
</dbReference>
<dbReference type="Gene3D" id="3.60.120.10">
    <property type="entry name" value="Anthranilate synthase"/>
    <property type="match status" value="1"/>
</dbReference>
<dbReference type="GO" id="GO:0000162">
    <property type="term" value="P:L-tryptophan biosynthetic process"/>
    <property type="evidence" value="ECO:0007669"/>
    <property type="project" value="UniProtKB-UniRule"/>
</dbReference>
<evidence type="ECO:0000313" key="8">
    <source>
        <dbReference type="Proteomes" id="UP000663508"/>
    </source>
</evidence>
<dbReference type="PRINTS" id="PR00097">
    <property type="entry name" value="ANTSNTHASEII"/>
</dbReference>
<dbReference type="NCBIfam" id="NF010081">
    <property type="entry name" value="PRK13566.1"/>
    <property type="match status" value="1"/>
</dbReference>
<dbReference type="NCBIfam" id="TIGR01815">
    <property type="entry name" value="TrpE-clade3"/>
    <property type="match status" value="1"/>
</dbReference>
<dbReference type="InterPro" id="IPR006805">
    <property type="entry name" value="Anth_synth_I_N"/>
</dbReference>
<keyword evidence="3" id="KW-0028">Amino-acid biosynthesis</keyword>
<protein>
    <recommendedName>
        <fullName evidence="2 3">Anthranilate synthase</fullName>
        <ecNumber evidence="2 3">4.1.3.27</ecNumber>
    </recommendedName>
</protein>
<feature type="domain" description="Anthranilate synthase component I N-terminal" evidence="6">
    <location>
        <begin position="56"/>
        <end position="195"/>
    </location>
</feature>
<evidence type="ECO:0000256" key="3">
    <source>
        <dbReference type="PIRNR" id="PIRNR036934"/>
    </source>
</evidence>
<dbReference type="Pfam" id="PF00117">
    <property type="entry name" value="GATase"/>
    <property type="match status" value="1"/>
</dbReference>
<evidence type="ECO:0000259" key="4">
    <source>
        <dbReference type="Pfam" id="PF00117"/>
    </source>
</evidence>
<feature type="domain" description="Chorismate-utilising enzyme C-terminal" evidence="5">
    <location>
        <begin position="243"/>
        <end position="495"/>
    </location>
</feature>
<accession>A0A8H8X0M4</accession>
<dbReference type="Gene3D" id="3.40.50.880">
    <property type="match status" value="1"/>
</dbReference>
<comment type="pathway">
    <text evidence="3">Amino-acid biosynthesis; L-tryptophan biosynthesis; L-tryptophan from chorismate: step 1/5.</text>
</comment>
<dbReference type="PANTHER" id="PTHR11236">
    <property type="entry name" value="AMINOBENZOATE/ANTHRANILATE SYNTHASE"/>
    <property type="match status" value="1"/>
</dbReference>
<keyword evidence="1" id="KW-0315">Glutamine amidotransferase</keyword>
<proteinExistence type="predicted"/>
<evidence type="ECO:0000259" key="5">
    <source>
        <dbReference type="Pfam" id="PF00425"/>
    </source>
</evidence>
<dbReference type="AlphaFoldDB" id="A0A8H8X0M4"/>
<dbReference type="PROSITE" id="PS51273">
    <property type="entry name" value="GATASE_TYPE_1"/>
    <property type="match status" value="1"/>
</dbReference>
<dbReference type="InterPro" id="IPR015890">
    <property type="entry name" value="Chorismate_C"/>
</dbReference>